<keyword evidence="3 6" id="KW-1133">Transmembrane helix</keyword>
<accession>A0ABW5LU76</accession>
<evidence type="ECO:0000313" key="9">
    <source>
        <dbReference type="Proteomes" id="UP001597508"/>
    </source>
</evidence>
<dbReference type="InterPro" id="IPR019109">
    <property type="entry name" value="MamF_MmsF"/>
</dbReference>
<evidence type="ECO:0000256" key="4">
    <source>
        <dbReference type="ARBA" id="ARBA00023125"/>
    </source>
</evidence>
<dbReference type="SMART" id="SM00530">
    <property type="entry name" value="HTH_XRE"/>
    <property type="match status" value="1"/>
</dbReference>
<gene>
    <name evidence="8" type="ORF">ACFSRZ_13480</name>
</gene>
<dbReference type="PROSITE" id="PS50943">
    <property type="entry name" value="HTH_CROC1"/>
    <property type="match status" value="1"/>
</dbReference>
<evidence type="ECO:0000259" key="7">
    <source>
        <dbReference type="PROSITE" id="PS50943"/>
    </source>
</evidence>
<proteinExistence type="predicted"/>
<protein>
    <submittedName>
        <fullName evidence="8">Helix-turn-helix domain-containing protein</fullName>
    </submittedName>
</protein>
<dbReference type="InterPro" id="IPR010982">
    <property type="entry name" value="Lambda_DNA-bd_dom_sf"/>
</dbReference>
<dbReference type="SUPFAM" id="SSF47413">
    <property type="entry name" value="lambda repressor-like DNA-binding domains"/>
    <property type="match status" value="1"/>
</dbReference>
<dbReference type="InterPro" id="IPR001387">
    <property type="entry name" value="Cro/C1-type_HTH"/>
</dbReference>
<evidence type="ECO:0000256" key="5">
    <source>
        <dbReference type="ARBA" id="ARBA00023136"/>
    </source>
</evidence>
<comment type="subcellular location">
    <subcellularLocation>
        <location evidence="1">Membrane</location>
        <topology evidence="1">Multi-pass membrane protein</topology>
    </subcellularLocation>
</comment>
<evidence type="ECO:0000256" key="6">
    <source>
        <dbReference type="SAM" id="Phobius"/>
    </source>
</evidence>
<dbReference type="Pfam" id="PF01381">
    <property type="entry name" value="HTH_3"/>
    <property type="match status" value="1"/>
</dbReference>
<keyword evidence="2 6" id="KW-0812">Transmembrane</keyword>
<feature type="transmembrane region" description="Helical" evidence="6">
    <location>
        <begin position="169"/>
        <end position="187"/>
    </location>
</feature>
<sequence>MSFEMKNKNFARKVKELRIRKGFSQEQLSEESKLSLRTIQRIEKGESIPRGDTIIKLTQALGTTTDDILERVNTEDKGYLTLLNLSALTSPIFHPMLGIIIPLVMWILKKDKIKFIDGYGKKIINFQITWTLLIYSVLIIASKGSYIKYDINIFNILSWLINLKIDKELVYIVFLGLFYLYNLTLIFKNVRKINKGKKIWCFPSIPFFR</sequence>
<keyword evidence="4" id="KW-0238">DNA-binding</keyword>
<organism evidence="8 9">
    <name type="scientific">Pseudotenacibaculum haliotis</name>
    <dbReference type="NCBI Taxonomy" id="1862138"/>
    <lineage>
        <taxon>Bacteria</taxon>
        <taxon>Pseudomonadati</taxon>
        <taxon>Bacteroidota</taxon>
        <taxon>Flavobacteriia</taxon>
        <taxon>Flavobacteriales</taxon>
        <taxon>Flavobacteriaceae</taxon>
        <taxon>Pseudotenacibaculum</taxon>
    </lineage>
</organism>
<dbReference type="PANTHER" id="PTHR46797">
    <property type="entry name" value="HTH-TYPE TRANSCRIPTIONAL REGULATOR"/>
    <property type="match status" value="1"/>
</dbReference>
<dbReference type="RefSeq" id="WP_379667091.1">
    <property type="nucleotide sequence ID" value="NZ_JBHULH010000009.1"/>
</dbReference>
<dbReference type="Proteomes" id="UP001597508">
    <property type="component" value="Unassembled WGS sequence"/>
</dbReference>
<keyword evidence="9" id="KW-1185">Reference proteome</keyword>
<dbReference type="PANTHER" id="PTHR46797:SF1">
    <property type="entry name" value="METHYLPHOSPHONATE SYNTHASE"/>
    <property type="match status" value="1"/>
</dbReference>
<feature type="transmembrane region" description="Helical" evidence="6">
    <location>
        <begin position="92"/>
        <end position="108"/>
    </location>
</feature>
<evidence type="ECO:0000256" key="2">
    <source>
        <dbReference type="ARBA" id="ARBA00022692"/>
    </source>
</evidence>
<dbReference type="Gene3D" id="1.10.260.40">
    <property type="entry name" value="lambda repressor-like DNA-binding domains"/>
    <property type="match status" value="1"/>
</dbReference>
<dbReference type="CDD" id="cd00093">
    <property type="entry name" value="HTH_XRE"/>
    <property type="match status" value="1"/>
</dbReference>
<dbReference type="EMBL" id="JBHULH010000009">
    <property type="protein sequence ID" value="MFD2568383.1"/>
    <property type="molecule type" value="Genomic_DNA"/>
</dbReference>
<feature type="transmembrane region" description="Helical" evidence="6">
    <location>
        <begin position="128"/>
        <end position="149"/>
    </location>
</feature>
<evidence type="ECO:0000256" key="3">
    <source>
        <dbReference type="ARBA" id="ARBA00022989"/>
    </source>
</evidence>
<evidence type="ECO:0000313" key="8">
    <source>
        <dbReference type="EMBL" id="MFD2568383.1"/>
    </source>
</evidence>
<dbReference type="Pfam" id="PF09685">
    <property type="entry name" value="MamF_MmsF"/>
    <property type="match status" value="1"/>
</dbReference>
<keyword evidence="5 6" id="KW-0472">Membrane</keyword>
<evidence type="ECO:0000256" key="1">
    <source>
        <dbReference type="ARBA" id="ARBA00004141"/>
    </source>
</evidence>
<reference evidence="9" key="1">
    <citation type="journal article" date="2019" name="Int. J. Syst. Evol. Microbiol.">
        <title>The Global Catalogue of Microorganisms (GCM) 10K type strain sequencing project: providing services to taxonomists for standard genome sequencing and annotation.</title>
        <authorList>
            <consortium name="The Broad Institute Genomics Platform"/>
            <consortium name="The Broad Institute Genome Sequencing Center for Infectious Disease"/>
            <person name="Wu L."/>
            <person name="Ma J."/>
        </authorList>
    </citation>
    <scope>NUCLEOTIDE SEQUENCE [LARGE SCALE GENOMIC DNA]</scope>
    <source>
        <strain evidence="9">KCTC 52127</strain>
    </source>
</reference>
<comment type="caution">
    <text evidence="8">The sequence shown here is derived from an EMBL/GenBank/DDBJ whole genome shotgun (WGS) entry which is preliminary data.</text>
</comment>
<dbReference type="InterPro" id="IPR050807">
    <property type="entry name" value="TransReg_Diox_bact_type"/>
</dbReference>
<feature type="domain" description="HTH cro/C1-type" evidence="7">
    <location>
        <begin position="14"/>
        <end position="68"/>
    </location>
</feature>
<name>A0ABW5LU76_9FLAO</name>